<dbReference type="EMBL" id="CM042883">
    <property type="protein sequence ID" value="KAI4378197.1"/>
    <property type="molecule type" value="Genomic_DNA"/>
</dbReference>
<evidence type="ECO:0000313" key="2">
    <source>
        <dbReference type="Proteomes" id="UP001057402"/>
    </source>
</evidence>
<name>A0ACB9RID6_9MYRT</name>
<organism evidence="1 2">
    <name type="scientific">Melastoma candidum</name>
    <dbReference type="NCBI Taxonomy" id="119954"/>
    <lineage>
        <taxon>Eukaryota</taxon>
        <taxon>Viridiplantae</taxon>
        <taxon>Streptophyta</taxon>
        <taxon>Embryophyta</taxon>
        <taxon>Tracheophyta</taxon>
        <taxon>Spermatophyta</taxon>
        <taxon>Magnoliopsida</taxon>
        <taxon>eudicotyledons</taxon>
        <taxon>Gunneridae</taxon>
        <taxon>Pentapetalae</taxon>
        <taxon>rosids</taxon>
        <taxon>malvids</taxon>
        <taxon>Myrtales</taxon>
        <taxon>Melastomataceae</taxon>
        <taxon>Melastomatoideae</taxon>
        <taxon>Melastomateae</taxon>
        <taxon>Melastoma</taxon>
    </lineage>
</organism>
<gene>
    <name evidence="1" type="ORF">MLD38_015713</name>
</gene>
<evidence type="ECO:0000313" key="1">
    <source>
        <dbReference type="EMBL" id="KAI4378197.1"/>
    </source>
</evidence>
<comment type="caution">
    <text evidence="1">The sequence shown here is derived from an EMBL/GenBank/DDBJ whole genome shotgun (WGS) entry which is preliminary data.</text>
</comment>
<reference evidence="2" key="1">
    <citation type="journal article" date="2023" name="Front. Plant Sci.">
        <title>Chromosomal-level genome assembly of Melastoma candidum provides insights into trichome evolution.</title>
        <authorList>
            <person name="Zhong Y."/>
            <person name="Wu W."/>
            <person name="Sun C."/>
            <person name="Zou P."/>
            <person name="Liu Y."/>
            <person name="Dai S."/>
            <person name="Zhou R."/>
        </authorList>
    </citation>
    <scope>NUCLEOTIDE SEQUENCE [LARGE SCALE GENOMIC DNA]</scope>
</reference>
<proteinExistence type="predicted"/>
<keyword evidence="2" id="KW-1185">Reference proteome</keyword>
<sequence>MGEDKHGLLYETRPHASGGYAPNYPPQQASEGTPGRLFPLVSGVSRIKRIWNDYKEPRKLKRLVSLFISPSGEHIAVAAANRIIILRKSDDFREPCGIFTCSNLCTFKAGAWSEYQDVIGVVDDSNTVYFIKSDGNEMDRIAMKDLKIVQPVTGLIAPDDSNAQSSSLCGFTIVTSDGSLQHVEICHDSGSVASSIQISYLQLNPKKLSQYNVICLDYHPKLCWLVVIGNSGRGSSASKGSSGCPFLSLWHKRTSSDLDILFSIEFDGVFFISGGHQGTQSYPRVSISQQGAFVAALDMAGDLFLFSLDRDSLVIKPVFFRTEIAEFLHHVVDFTWWSNHVIAVSKANGLIVMVDLPHGKVVMENVLGSVIPAMEEAGEGRTFFIESTSLNQVHDPLLNTEKQSHEVKELIGYELNQLKVSGLRWTLMSFSERSVHEILSILISNKEYEAALSFSIRHGLDKDVVLKSQWMHSDNRMKDIKDVLMVIQDKEFVLAECMEKFGPTEDDAKALLGYGLSLTDQYVFSDSDCENPSIWDFRMARLRLLQYKDRLETFMGINMGRFSVQEYVRFRETPLHDTATRLAENGKIGALNLLFKRHLYSLIPFILEVLAGIPETVPVQTYGQLLPGANPPPDIVLREEDWVECEKMVNFINKLPNDSQMGQQIRTEPIVKRCSEYSWPSTDELVKWYKKRALDIDDFSGQLDNCLCLIDMGRSRGISALQPFYEDIMYLMQVIYAEDMNAATDLSLTLSEWERLTDYEKFCFMLKGSESEKFVKILQDKAIPFMRNRLCLASNGKKAYRDHYEEEQKSESFLVRWMKEMALENKLDLCLIVIEVGCNELESIDTFLEEMEAVDCALQCIYLCSSLDKWSVMATLLSKLPLIQGNDGLLGRLKQAEAHIEAGRILAFYQVPKPISFFLEAHTDEKSVKQIFRLILSKFIRRQLSQSDNDWASMWRDMQFLQDKVFNFLEPEYMLIEFCRGLLKAGKFSLARNYLKGTSAVTLSSDKAENLVIQAAREYFFAASSLASSEIWKARECLNLFPGSRNVKAEADIIDAITVKLPCLGVTLLPMQFRQIKDPMEIIRMAITNQPGAYLHVDDLIEVSKLLGLSSKDDISAVEEAIAREAALSGDLQVAFDLCITLVKKGHGPIWDLCAAIAKGQGLENMDVSSRKLLLGFALSHCDEESISDLLHAWKDLDLQAYLENLMILTGSTPNSSVPVPLTTSGQVQHEVLPDDIETVKAPGGGDEPVSSLKNTLALVARDLLLESWNSWDVIQQNQKILSFTSSYLPWLLKLSRTESSATFDAGIIYGSKYVNSKVSAIMVILSWLVKNGFAPRDELIIFLAESVLELSGSEEVDILGCSFLLNLVDAFHGVEVIEEQLRKRVNYPNVCSMMNVGMKYGLLNNSGVECQNSTQRRELLHRLFGEKHLPLSSDEMDKFGEVQSSFWREWKIKLEEQKHAADQSRTVESVIPGVEAARFLSGDNEYIQGAIYSLIESLKTEKKHVLTSVLKLAESFGVSRVEVLLRFLKSVLTSDIWTSEDITNEIAEVRKEIVGFAGITIDFISTVVYPAMNGCRKDQLSCLYRLLSDCYARQQGNEELLSERSGSQAIHSSFNLVGFYKLLEQECKRVGFIENLNFKNIAQLDGLNVHSFAEEVYRNVSENSIEALANMVRSLVNMYGKMPSEGLILGEDVYKHYVMELLNLLEEKAYIDVESPLTFQELISQIEYTYARCRQYIKLLSRSDIFDVIRRLFLLGVPNSGPYWELRDDSAWQECLIVLINFYIRVTEEIPQIALQEGAQVIFQFDMNCLTSCLKLLVRLVMEDTVSPSQGWGIVITCLNSIFVGESPSVAFIFCRCMLLFGCSFAVVSELFSVASAFHGTEMMADPDVEDLVAIYLKILESILQNLPNDVSERQNLCHLFSSLSKLEGNPEGLKRIRHSVWEKMAAFSDDMALPSQVRVYALELMQAAIGDPIKTSSVEFLPIVPWEEWDLSYDTGKSRATQSILGPSDSCGASSGFTTTLVALRSTQILSAVSPGLEVTPNDLLDADSAASIFVKLCGASDMESHLDALVSVLAEWEGLFVVRKADLQHPEAPDPTSDWGNDDWNEGWESFQEAESSENESKGDSLSLHPLHPCWSELFKRFLARSQFEDVLRLLDRYSSRPSSLLLDEGSASSLSDSLVGPDIFMALKMVILLPYKELQLRCLDAAEDKLKGGGITDEIGKDSDILVLLLHSGLISTIMTQASYDAVFSYISFLVGYLARRCQESCLSRSMGRGESASQDDRSLLLLFERLVLPSYVSHLVKANQQMLAAFIITKFMHTDPSLSLINVAESSLRTYLQGQLRLLQGGDLDVASVSSGQILRNTVSRMWEKLGDLIQNALSLMPADVR</sequence>
<accession>A0ACB9RID6</accession>
<dbReference type="Proteomes" id="UP001057402">
    <property type="component" value="Chromosome 4"/>
</dbReference>
<protein>
    <submittedName>
        <fullName evidence="1">Uncharacterized protein</fullName>
    </submittedName>
</protein>